<reference evidence="2 3" key="1">
    <citation type="submission" date="2024-08" db="EMBL/GenBank/DDBJ databases">
        <authorList>
            <person name="Lu H."/>
        </authorList>
    </citation>
    <scope>NUCLEOTIDE SEQUENCE [LARGE SCALE GENOMIC DNA]</scope>
    <source>
        <strain evidence="2 3">BYS87W</strain>
    </source>
</reference>
<sequence>MASPDTTRRSGYLFVAAGVMMMVAAMLAKQVALLGPGALFLVLGAQKLRPPR</sequence>
<dbReference type="Proteomes" id="UP001606303">
    <property type="component" value="Unassembled WGS sequence"/>
</dbReference>
<protein>
    <submittedName>
        <fullName evidence="2">Uncharacterized protein</fullName>
    </submittedName>
</protein>
<keyword evidence="1" id="KW-0812">Transmembrane</keyword>
<evidence type="ECO:0000313" key="2">
    <source>
        <dbReference type="EMBL" id="MFG6467139.1"/>
    </source>
</evidence>
<dbReference type="EMBL" id="JBIGIB010000003">
    <property type="protein sequence ID" value="MFG6467139.1"/>
    <property type="molecule type" value="Genomic_DNA"/>
</dbReference>
<keyword evidence="3" id="KW-1185">Reference proteome</keyword>
<accession>A0ABW7GZ96</accession>
<name>A0ABW7GZ96_9BURK</name>
<proteinExistence type="predicted"/>
<feature type="transmembrane region" description="Helical" evidence="1">
    <location>
        <begin position="12"/>
        <end position="43"/>
    </location>
</feature>
<keyword evidence="1" id="KW-0472">Membrane</keyword>
<dbReference type="RefSeq" id="WP_394384457.1">
    <property type="nucleotide sequence ID" value="NZ_JBIGIB010000003.1"/>
</dbReference>
<comment type="caution">
    <text evidence="2">The sequence shown here is derived from an EMBL/GenBank/DDBJ whole genome shotgun (WGS) entry which is preliminary data.</text>
</comment>
<keyword evidence="1" id="KW-1133">Transmembrane helix</keyword>
<evidence type="ECO:0000256" key="1">
    <source>
        <dbReference type="SAM" id="Phobius"/>
    </source>
</evidence>
<gene>
    <name evidence="2" type="ORF">ACG01O_11020</name>
</gene>
<organism evidence="2 3">
    <name type="scientific">Pelomonas baiyunensis</name>
    <dbReference type="NCBI Taxonomy" id="3299026"/>
    <lineage>
        <taxon>Bacteria</taxon>
        <taxon>Pseudomonadati</taxon>
        <taxon>Pseudomonadota</taxon>
        <taxon>Betaproteobacteria</taxon>
        <taxon>Burkholderiales</taxon>
        <taxon>Sphaerotilaceae</taxon>
        <taxon>Roseateles</taxon>
    </lineage>
</organism>
<evidence type="ECO:0000313" key="3">
    <source>
        <dbReference type="Proteomes" id="UP001606303"/>
    </source>
</evidence>